<evidence type="ECO:0000256" key="11">
    <source>
        <dbReference type="ARBA" id="ARBA00023180"/>
    </source>
</evidence>
<keyword evidence="12 13" id="KW-0961">Cell wall biogenesis/degradation</keyword>
<dbReference type="EC" id="2.4.1.-" evidence="13"/>
<keyword evidence="10" id="KW-0472">Membrane</keyword>
<feature type="region of interest" description="Disordered" evidence="14">
    <location>
        <begin position="72"/>
        <end position="157"/>
    </location>
</feature>
<dbReference type="CDD" id="cd06429">
    <property type="entry name" value="GT8_like_1"/>
    <property type="match status" value="1"/>
</dbReference>
<evidence type="ECO:0000256" key="10">
    <source>
        <dbReference type="ARBA" id="ARBA00023136"/>
    </source>
</evidence>
<dbReference type="GO" id="GO:0045489">
    <property type="term" value="P:pectin biosynthetic process"/>
    <property type="evidence" value="ECO:0007669"/>
    <property type="project" value="UniProtKB-UniPathway"/>
</dbReference>
<dbReference type="PANTHER" id="PTHR32116">
    <property type="entry name" value="GALACTURONOSYLTRANSFERASE 4-RELATED"/>
    <property type="match status" value="1"/>
</dbReference>
<evidence type="ECO:0000313" key="15">
    <source>
        <dbReference type="EnsemblPlants" id="Kaladp0012s0021.1.v1.1"/>
    </source>
</evidence>
<dbReference type="UniPathway" id="UPA00845"/>
<keyword evidence="11" id="KW-0325">Glycoprotein</keyword>
<sequence length="597" mass="68804">MKCFRRWQRILFLSMLAVTFVAPMVFVSVRLKIVAPADGSPYVEDLVNLKLRSDALRLNIIKQESDQKLKEPKQVLYDERDLGNVPNHDSTKEGSQSEEAVRTKERLRLLERSEDNETSRGKEVRSQLNRSPLLQQGSNQTTARPNQFLQSSIKTPKDEKVKEIRDQLIRARLYLKFAPPKINAQLIRELKARIKDLERSLGGATKDSDLRRSVMQKMKSMEATLIKASHVFSDCPAMVTKLRAMTHSAEEQVQAHMKQATHLVNLAGRTTPKAFHCLSMRLISEYFALQPERREFQNKKELTNPDSYHYAIFSDNVLACAVVVNSTVSAALEPEKIVFHIVTDSLNFHAISMWFLSNPPGKASMQIQSIDQFDHVFSNYGLTLQQTSSADSRYTSPLNHLRFYLPDIFPMLNKIVLLDHDVVVQRDLRRLWDIKMKGKVIGAVQTCQENEPSYRRMDSYINFSDQLIAKKFDPKACTWAFGMNIIDLKAWIRQNSTAMYHKYLSMGQKRPVFKAGTLPLGWVTFYNQTVPLDKKWHILGLGYESSTTITGLEHAAVLHYDGVMKPWLEIGIAKYKNYWNRHLNYDHPFLQQCNIHR</sequence>
<dbReference type="GO" id="GO:0000139">
    <property type="term" value="C:Golgi membrane"/>
    <property type="evidence" value="ECO:0007669"/>
    <property type="project" value="UniProtKB-SubCell"/>
</dbReference>
<dbReference type="InterPro" id="IPR029993">
    <property type="entry name" value="GAUT"/>
</dbReference>
<evidence type="ECO:0000256" key="3">
    <source>
        <dbReference type="ARBA" id="ARBA00006351"/>
    </source>
</evidence>
<evidence type="ECO:0000256" key="9">
    <source>
        <dbReference type="ARBA" id="ARBA00023034"/>
    </source>
</evidence>
<evidence type="ECO:0000256" key="14">
    <source>
        <dbReference type="SAM" id="MobiDB-lite"/>
    </source>
</evidence>
<comment type="subcellular location">
    <subcellularLocation>
        <location evidence="1 13">Golgi apparatus membrane</location>
        <topology evidence="1 13">Single-pass type II membrane protein</topology>
    </subcellularLocation>
</comment>
<dbReference type="FunFam" id="3.90.550.10:FF:000056">
    <property type="entry name" value="Hexosyltransferase"/>
    <property type="match status" value="1"/>
</dbReference>
<dbReference type="AlphaFoldDB" id="A0A7N0SY49"/>
<evidence type="ECO:0000313" key="16">
    <source>
        <dbReference type="Proteomes" id="UP000594263"/>
    </source>
</evidence>
<keyword evidence="4 13" id="KW-0328">Glycosyltransferase</keyword>
<dbReference type="Pfam" id="PF01501">
    <property type="entry name" value="Glyco_transf_8"/>
    <property type="match status" value="1"/>
</dbReference>
<evidence type="ECO:0000256" key="1">
    <source>
        <dbReference type="ARBA" id="ARBA00004323"/>
    </source>
</evidence>
<comment type="pathway">
    <text evidence="2 13">Glycan metabolism; pectin biosynthesis.</text>
</comment>
<feature type="compositionally biased region" description="Polar residues" evidence="14">
    <location>
        <begin position="126"/>
        <end position="154"/>
    </location>
</feature>
<dbReference type="SUPFAM" id="SSF53448">
    <property type="entry name" value="Nucleotide-diphospho-sugar transferases"/>
    <property type="match status" value="1"/>
</dbReference>
<keyword evidence="6" id="KW-0812">Transmembrane</keyword>
<keyword evidence="9 13" id="KW-0333">Golgi apparatus</keyword>
<dbReference type="InterPro" id="IPR002495">
    <property type="entry name" value="Glyco_trans_8"/>
</dbReference>
<evidence type="ECO:0000256" key="2">
    <source>
        <dbReference type="ARBA" id="ARBA00004877"/>
    </source>
</evidence>
<evidence type="ECO:0000256" key="8">
    <source>
        <dbReference type="ARBA" id="ARBA00022989"/>
    </source>
</evidence>
<organism evidence="15 16">
    <name type="scientific">Kalanchoe fedtschenkoi</name>
    <name type="common">Lavender scallops</name>
    <name type="synonym">South American air plant</name>
    <dbReference type="NCBI Taxonomy" id="63787"/>
    <lineage>
        <taxon>Eukaryota</taxon>
        <taxon>Viridiplantae</taxon>
        <taxon>Streptophyta</taxon>
        <taxon>Embryophyta</taxon>
        <taxon>Tracheophyta</taxon>
        <taxon>Spermatophyta</taxon>
        <taxon>Magnoliopsida</taxon>
        <taxon>eudicotyledons</taxon>
        <taxon>Gunneridae</taxon>
        <taxon>Pentapetalae</taxon>
        <taxon>Saxifragales</taxon>
        <taxon>Crassulaceae</taxon>
        <taxon>Kalanchoe</taxon>
    </lineage>
</organism>
<dbReference type="PANTHER" id="PTHR32116:SF0">
    <property type="entry name" value="GALACTURONOSYLTRANSFERASE 6-RELATED"/>
    <property type="match status" value="1"/>
</dbReference>
<dbReference type="Gene3D" id="3.90.550.10">
    <property type="entry name" value="Spore Coat Polysaccharide Biosynthesis Protein SpsA, Chain A"/>
    <property type="match status" value="1"/>
</dbReference>
<keyword evidence="7" id="KW-0735">Signal-anchor</keyword>
<reference evidence="15" key="1">
    <citation type="submission" date="2021-01" db="UniProtKB">
        <authorList>
            <consortium name="EnsemblPlants"/>
        </authorList>
    </citation>
    <scope>IDENTIFICATION</scope>
</reference>
<dbReference type="InterPro" id="IPR029044">
    <property type="entry name" value="Nucleotide-diphossugar_trans"/>
</dbReference>
<dbReference type="Proteomes" id="UP000594263">
    <property type="component" value="Unplaced"/>
</dbReference>
<evidence type="ECO:0000256" key="12">
    <source>
        <dbReference type="ARBA" id="ARBA00023316"/>
    </source>
</evidence>
<evidence type="ECO:0000256" key="6">
    <source>
        <dbReference type="ARBA" id="ARBA00022692"/>
    </source>
</evidence>
<dbReference type="GO" id="GO:0071555">
    <property type="term" value="P:cell wall organization"/>
    <property type="evidence" value="ECO:0007669"/>
    <property type="project" value="UniProtKB-KW"/>
</dbReference>
<protein>
    <recommendedName>
        <fullName evidence="13">Hexosyltransferase</fullName>
        <ecNumber evidence="13">2.4.1.-</ecNumber>
    </recommendedName>
</protein>
<feature type="compositionally biased region" description="Basic and acidic residues" evidence="14">
    <location>
        <begin position="99"/>
        <end position="125"/>
    </location>
</feature>
<accession>A0A7N0SY49</accession>
<evidence type="ECO:0000256" key="5">
    <source>
        <dbReference type="ARBA" id="ARBA00022679"/>
    </source>
</evidence>
<dbReference type="GO" id="GO:0047262">
    <property type="term" value="F:polygalacturonate 4-alpha-galacturonosyltransferase activity"/>
    <property type="evidence" value="ECO:0007669"/>
    <property type="project" value="InterPro"/>
</dbReference>
<evidence type="ECO:0000256" key="7">
    <source>
        <dbReference type="ARBA" id="ARBA00022968"/>
    </source>
</evidence>
<name>A0A7N0SY49_KALFE</name>
<evidence type="ECO:0000256" key="4">
    <source>
        <dbReference type="ARBA" id="ARBA00022676"/>
    </source>
</evidence>
<feature type="compositionally biased region" description="Basic and acidic residues" evidence="14">
    <location>
        <begin position="72"/>
        <end position="82"/>
    </location>
</feature>
<keyword evidence="16" id="KW-1185">Reference proteome</keyword>
<dbReference type="OMA" id="HKTEFRP"/>
<comment type="similarity">
    <text evidence="3 13">Belongs to the glycosyltransferase 8 family.</text>
</comment>
<evidence type="ECO:0000256" key="13">
    <source>
        <dbReference type="RuleBase" id="RU362027"/>
    </source>
</evidence>
<keyword evidence="5" id="KW-0808">Transferase</keyword>
<dbReference type="EnsemblPlants" id="Kaladp0012s0021.1.v1.1">
    <property type="protein sequence ID" value="Kaladp0012s0021.1.v1.1"/>
    <property type="gene ID" value="Kaladp0012s0021.v1.1"/>
</dbReference>
<dbReference type="Pfam" id="PF25557">
    <property type="entry name" value="GAUT_1"/>
    <property type="match status" value="1"/>
</dbReference>
<proteinExistence type="inferred from homology"/>
<keyword evidence="8" id="KW-1133">Transmembrane helix</keyword>
<dbReference type="Gramene" id="Kaladp0012s0021.1.v1.1">
    <property type="protein sequence ID" value="Kaladp0012s0021.1.v1.1"/>
    <property type="gene ID" value="Kaladp0012s0021.v1.1"/>
</dbReference>